<name>A0A1G2P698_9BACT</name>
<dbReference type="Gene3D" id="3.40.50.720">
    <property type="entry name" value="NAD(P)-binding Rossmann-like Domain"/>
    <property type="match status" value="1"/>
</dbReference>
<keyword evidence="7 8" id="KW-0573">Peptidoglycan synthesis</keyword>
<sequence length="499" mass="55909">MLVDMKNWREFFKGKKVTQMGLGLLGRGLRDADFLVRHGAEVLVTDLKSEKELTPSLKKLKKVCGYVISTSDVDITYPQAKIRFVLGKHKLEDFRNRDFILKAAGVPLNSPYIAEARRNKIPIEMDASLFFKLMPDGVTFIGITGTRGKTTTAYLIYEIIKRFLKVRPQTAKGGLTSSRPKVLLAGNIKDTATLPLLEKVRAGDFVVAELDSWQLQGFGDSKISPHISVFTTFLPDHLNYYGGDMGKYFQDKANIFKYQKNEDVFILGEQITRLNLKNEKGSTFKNLKSKKIVVRATDLPKNWKLKILGEYNRANAACALAVARALKIPDGISRKAIENFGGVQGRLEFIREINGVKIYNDTCATTPDATMAALRALNQVRFDETSNLTWKNKIILILGGSDKGLDMMELVEEIPKYCKAVVLLPGTGTDKISSKFQVPSSKQLSITKVQKLEEAIRRAIKISERGDTILFSPAFASFGQFVNEYDRGEQFNEIVKKLA</sequence>
<evidence type="ECO:0000313" key="12">
    <source>
        <dbReference type="Proteomes" id="UP000176355"/>
    </source>
</evidence>
<comment type="subcellular location">
    <subcellularLocation>
        <location evidence="1 7 8">Cytoplasm</location>
    </subcellularLocation>
</comment>
<dbReference type="GO" id="GO:0005524">
    <property type="term" value="F:ATP binding"/>
    <property type="evidence" value="ECO:0007669"/>
    <property type="project" value="UniProtKB-UniRule"/>
</dbReference>
<feature type="domain" description="Mur ligase C-terminal" evidence="9">
    <location>
        <begin position="345"/>
        <end position="474"/>
    </location>
</feature>
<keyword evidence="7 8" id="KW-0961">Cell wall biogenesis/degradation</keyword>
<dbReference type="AlphaFoldDB" id="A0A1G2P698"/>
<dbReference type="HAMAP" id="MF_00639">
    <property type="entry name" value="MurD"/>
    <property type="match status" value="1"/>
</dbReference>
<evidence type="ECO:0000259" key="10">
    <source>
        <dbReference type="Pfam" id="PF08245"/>
    </source>
</evidence>
<dbReference type="EC" id="6.3.2.9" evidence="7 8"/>
<keyword evidence="7 8" id="KW-0133">Cell shape</keyword>
<dbReference type="Pfam" id="PF08245">
    <property type="entry name" value="Mur_ligase_M"/>
    <property type="match status" value="1"/>
</dbReference>
<dbReference type="GO" id="GO:0009252">
    <property type="term" value="P:peptidoglycan biosynthetic process"/>
    <property type="evidence" value="ECO:0007669"/>
    <property type="project" value="UniProtKB-UniRule"/>
</dbReference>
<dbReference type="GO" id="GO:0008764">
    <property type="term" value="F:UDP-N-acetylmuramoylalanine-D-glutamate ligase activity"/>
    <property type="evidence" value="ECO:0007669"/>
    <property type="project" value="UniProtKB-UniRule"/>
</dbReference>
<comment type="similarity">
    <text evidence="7">Belongs to the MurCDEF family.</text>
</comment>
<feature type="binding site" evidence="7">
    <location>
        <begin position="145"/>
        <end position="151"/>
    </location>
    <ligand>
        <name>ATP</name>
        <dbReference type="ChEBI" id="CHEBI:30616"/>
    </ligand>
</feature>
<dbReference type="Gene3D" id="3.40.1190.10">
    <property type="entry name" value="Mur-like, catalytic domain"/>
    <property type="match status" value="1"/>
</dbReference>
<dbReference type="STRING" id="1802333.A3G03_00315"/>
<dbReference type="Proteomes" id="UP000176355">
    <property type="component" value="Unassembled WGS sequence"/>
</dbReference>
<dbReference type="Pfam" id="PF02875">
    <property type="entry name" value="Mur_ligase_C"/>
    <property type="match status" value="1"/>
</dbReference>
<keyword evidence="7 8" id="KW-0131">Cell cycle</keyword>
<evidence type="ECO:0000313" key="11">
    <source>
        <dbReference type="EMBL" id="OHA43152.1"/>
    </source>
</evidence>
<evidence type="ECO:0000256" key="3">
    <source>
        <dbReference type="ARBA" id="ARBA00022490"/>
    </source>
</evidence>
<evidence type="ECO:0000256" key="1">
    <source>
        <dbReference type="ARBA" id="ARBA00004496"/>
    </source>
</evidence>
<evidence type="ECO:0000256" key="4">
    <source>
        <dbReference type="ARBA" id="ARBA00022598"/>
    </source>
</evidence>
<dbReference type="InterPro" id="IPR013221">
    <property type="entry name" value="Mur_ligase_cen"/>
</dbReference>
<dbReference type="EMBL" id="MHSL01000031">
    <property type="protein sequence ID" value="OHA43152.1"/>
    <property type="molecule type" value="Genomic_DNA"/>
</dbReference>
<evidence type="ECO:0000259" key="9">
    <source>
        <dbReference type="Pfam" id="PF02875"/>
    </source>
</evidence>
<dbReference type="PANTHER" id="PTHR43692:SF1">
    <property type="entry name" value="UDP-N-ACETYLMURAMOYLALANINE--D-GLUTAMATE LIGASE"/>
    <property type="match status" value="1"/>
</dbReference>
<dbReference type="InterPro" id="IPR004101">
    <property type="entry name" value="Mur_ligase_C"/>
</dbReference>
<accession>A0A1G2P698</accession>
<dbReference type="GO" id="GO:0071555">
    <property type="term" value="P:cell wall organization"/>
    <property type="evidence" value="ECO:0007669"/>
    <property type="project" value="UniProtKB-KW"/>
</dbReference>
<dbReference type="InterPro" id="IPR036565">
    <property type="entry name" value="Mur-like_cat_sf"/>
</dbReference>
<dbReference type="InterPro" id="IPR036615">
    <property type="entry name" value="Mur_ligase_C_dom_sf"/>
</dbReference>
<dbReference type="SUPFAM" id="SSF53244">
    <property type="entry name" value="MurD-like peptide ligases, peptide-binding domain"/>
    <property type="match status" value="1"/>
</dbReference>
<comment type="caution">
    <text evidence="11">The sequence shown here is derived from an EMBL/GenBank/DDBJ whole genome shotgun (WGS) entry which is preliminary data.</text>
</comment>
<evidence type="ECO:0000256" key="2">
    <source>
        <dbReference type="ARBA" id="ARBA00004752"/>
    </source>
</evidence>
<proteinExistence type="inferred from homology"/>
<evidence type="ECO:0000256" key="6">
    <source>
        <dbReference type="ARBA" id="ARBA00022840"/>
    </source>
</evidence>
<evidence type="ECO:0000256" key="8">
    <source>
        <dbReference type="RuleBase" id="RU003664"/>
    </source>
</evidence>
<evidence type="ECO:0000256" key="7">
    <source>
        <dbReference type="HAMAP-Rule" id="MF_00639"/>
    </source>
</evidence>
<dbReference type="NCBIfam" id="TIGR01087">
    <property type="entry name" value="murD"/>
    <property type="match status" value="1"/>
</dbReference>
<dbReference type="InterPro" id="IPR005762">
    <property type="entry name" value="MurD"/>
</dbReference>
<comment type="catalytic activity">
    <reaction evidence="7 8">
        <text>UDP-N-acetyl-alpha-D-muramoyl-L-alanine + D-glutamate + ATP = UDP-N-acetyl-alpha-D-muramoyl-L-alanyl-D-glutamate + ADP + phosphate + H(+)</text>
        <dbReference type="Rhea" id="RHEA:16429"/>
        <dbReference type="ChEBI" id="CHEBI:15378"/>
        <dbReference type="ChEBI" id="CHEBI:29986"/>
        <dbReference type="ChEBI" id="CHEBI:30616"/>
        <dbReference type="ChEBI" id="CHEBI:43474"/>
        <dbReference type="ChEBI" id="CHEBI:83898"/>
        <dbReference type="ChEBI" id="CHEBI:83900"/>
        <dbReference type="ChEBI" id="CHEBI:456216"/>
        <dbReference type="EC" id="6.3.2.9"/>
    </reaction>
</comment>
<keyword evidence="4 7" id="KW-0436">Ligase</keyword>
<keyword evidence="3 7" id="KW-0963">Cytoplasm</keyword>
<keyword evidence="6 7" id="KW-0067">ATP-binding</keyword>
<gene>
    <name evidence="7" type="primary">murD</name>
    <name evidence="11" type="ORF">A3G03_00315</name>
</gene>
<dbReference type="GO" id="GO:0051301">
    <property type="term" value="P:cell division"/>
    <property type="evidence" value="ECO:0007669"/>
    <property type="project" value="UniProtKB-KW"/>
</dbReference>
<feature type="domain" description="Mur ligase central" evidence="10">
    <location>
        <begin position="143"/>
        <end position="323"/>
    </location>
</feature>
<dbReference type="SUPFAM" id="SSF53623">
    <property type="entry name" value="MurD-like peptide ligases, catalytic domain"/>
    <property type="match status" value="1"/>
</dbReference>
<keyword evidence="7 8" id="KW-0132">Cell division</keyword>
<comment type="pathway">
    <text evidence="2 7 8">Cell wall biogenesis; peptidoglycan biosynthesis.</text>
</comment>
<dbReference type="GO" id="GO:0005737">
    <property type="term" value="C:cytoplasm"/>
    <property type="evidence" value="ECO:0007669"/>
    <property type="project" value="UniProtKB-SubCell"/>
</dbReference>
<dbReference type="PANTHER" id="PTHR43692">
    <property type="entry name" value="UDP-N-ACETYLMURAMOYLALANINE--D-GLUTAMATE LIGASE"/>
    <property type="match status" value="1"/>
</dbReference>
<dbReference type="SUPFAM" id="SSF51984">
    <property type="entry name" value="MurCD N-terminal domain"/>
    <property type="match status" value="1"/>
</dbReference>
<reference evidence="11 12" key="1">
    <citation type="journal article" date="2016" name="Nat. Commun.">
        <title>Thousands of microbial genomes shed light on interconnected biogeochemical processes in an aquifer system.</title>
        <authorList>
            <person name="Anantharaman K."/>
            <person name="Brown C.T."/>
            <person name="Hug L.A."/>
            <person name="Sharon I."/>
            <person name="Castelle C.J."/>
            <person name="Probst A.J."/>
            <person name="Thomas B.C."/>
            <person name="Singh A."/>
            <person name="Wilkins M.J."/>
            <person name="Karaoz U."/>
            <person name="Brodie E.L."/>
            <person name="Williams K.H."/>
            <person name="Hubbard S.S."/>
            <person name="Banfield J.F."/>
        </authorList>
    </citation>
    <scope>NUCLEOTIDE SEQUENCE [LARGE SCALE GENOMIC DNA]</scope>
</reference>
<organism evidence="11 12">
    <name type="scientific">Candidatus Taylorbacteria bacterium RIFCSPLOWO2_12_FULL_44_15c</name>
    <dbReference type="NCBI Taxonomy" id="1802333"/>
    <lineage>
        <taxon>Bacteria</taxon>
        <taxon>Candidatus Tayloriibacteriota</taxon>
    </lineage>
</organism>
<dbReference type="GO" id="GO:0008360">
    <property type="term" value="P:regulation of cell shape"/>
    <property type="evidence" value="ECO:0007669"/>
    <property type="project" value="UniProtKB-KW"/>
</dbReference>
<comment type="function">
    <text evidence="7 8">Cell wall formation. Catalyzes the addition of glutamate to the nucleotide precursor UDP-N-acetylmuramoyl-L-alanine (UMA).</text>
</comment>
<protein>
    <recommendedName>
        <fullName evidence="7 8">UDP-N-acetylmuramoylalanine--D-glutamate ligase</fullName>
        <ecNumber evidence="7 8">6.3.2.9</ecNumber>
    </recommendedName>
    <alternativeName>
        <fullName evidence="7">D-glutamic acid-adding enzyme</fullName>
    </alternativeName>
    <alternativeName>
        <fullName evidence="7">UDP-N-acetylmuramoyl-L-alanyl-D-glutamate synthetase</fullName>
    </alternativeName>
</protein>
<dbReference type="Gene3D" id="3.90.190.20">
    <property type="entry name" value="Mur ligase, C-terminal domain"/>
    <property type="match status" value="1"/>
</dbReference>
<evidence type="ECO:0000256" key="5">
    <source>
        <dbReference type="ARBA" id="ARBA00022741"/>
    </source>
</evidence>
<dbReference type="UniPathway" id="UPA00219"/>
<keyword evidence="5 7" id="KW-0547">Nucleotide-binding</keyword>